<reference evidence="1" key="1">
    <citation type="submission" date="2021-06" db="EMBL/GenBank/DDBJ databases">
        <authorList>
            <person name="Kallberg Y."/>
            <person name="Tangrot J."/>
            <person name="Rosling A."/>
        </authorList>
    </citation>
    <scope>NUCLEOTIDE SEQUENCE</scope>
    <source>
        <strain evidence="1">MA461A</strain>
    </source>
</reference>
<keyword evidence="2" id="KW-1185">Reference proteome</keyword>
<evidence type="ECO:0000313" key="1">
    <source>
        <dbReference type="EMBL" id="CAG8481779.1"/>
    </source>
</evidence>
<name>A0ACA9KLW4_9GLOM</name>
<dbReference type="Proteomes" id="UP000789920">
    <property type="component" value="Unassembled WGS sequence"/>
</dbReference>
<protein>
    <submittedName>
        <fullName evidence="1">35104_t:CDS:1</fullName>
    </submittedName>
</protein>
<dbReference type="EMBL" id="CAJVQC010000835">
    <property type="protein sequence ID" value="CAG8481779.1"/>
    <property type="molecule type" value="Genomic_DNA"/>
</dbReference>
<accession>A0ACA9KLW4</accession>
<gene>
    <name evidence="1" type="ORF">RPERSI_LOCUS1012</name>
</gene>
<sequence length="603" mass="69917">MALSSNVNKIISILIWRRSETNNEAVVDGFFSRGGHTNNWAVLVCTSRFWFNYRHIANTLSMYRTVKRLGIPDSNIVLMLADDVACNPRNVFPATVFNNAGRYLDLYGDNVEVDYRGRVEPDTPRSKRLLSDDRSNILVYMTGHGGNEFLKFQDAEEISSFDLADAFEQMWEKRRYHEILFMIDTCQANTMYGQIYSPNILATGSSKLGENSYSHHMDTDIGVAVIDRFTYYNLEFLEKIDMQSKSTLQDLFDSYDPSLIHSTPGVRSDLFRRPLDKVLVTDFFGSVQNVELMGQKYNLSNSETNDDTTLPLNMSNAEQTTLNEDPIKFEKTTSRNFHLFKMNSRQTSSSLPQFLIASILFGLLIRWETLLRTMQTNANQDPAPQDLPTTAFLEKVLTEIESNSPLNLVPVTDAFRQVFVTRVSFIESRCMKTWLFSRLVELVGVVYPSYRSIKAIHQQPSNENEIIEEQKQWLTYWTVYGWLQIADFWSSRLLSLLPGYNFFKLIFLYWAQNDQSRGATLLFEHVLRPLLRKPQSKLNTTAQKQQTTKWQQSDQQRFVKMDDNSSGPPDVVYRNDLSPEEIWRRNPRERESEVQPYRLNHAT</sequence>
<comment type="caution">
    <text evidence="1">The sequence shown here is derived from an EMBL/GenBank/DDBJ whole genome shotgun (WGS) entry which is preliminary data.</text>
</comment>
<evidence type="ECO:0000313" key="2">
    <source>
        <dbReference type="Proteomes" id="UP000789920"/>
    </source>
</evidence>
<proteinExistence type="predicted"/>
<organism evidence="1 2">
    <name type="scientific">Racocetra persica</name>
    <dbReference type="NCBI Taxonomy" id="160502"/>
    <lineage>
        <taxon>Eukaryota</taxon>
        <taxon>Fungi</taxon>
        <taxon>Fungi incertae sedis</taxon>
        <taxon>Mucoromycota</taxon>
        <taxon>Glomeromycotina</taxon>
        <taxon>Glomeromycetes</taxon>
        <taxon>Diversisporales</taxon>
        <taxon>Gigasporaceae</taxon>
        <taxon>Racocetra</taxon>
    </lineage>
</organism>